<dbReference type="InterPro" id="IPR011110">
    <property type="entry name" value="Reg_prop"/>
</dbReference>
<dbReference type="OrthoDB" id="9806995at2"/>
<evidence type="ECO:0000256" key="3">
    <source>
        <dbReference type="SAM" id="Phobius"/>
    </source>
</evidence>
<name>A1ZU10_MICM2</name>
<comment type="caution">
    <text evidence="6">The sequence shown here is derived from an EMBL/GenBank/DDBJ whole genome shotgun (WGS) entry which is preliminary data.</text>
</comment>
<dbReference type="Gene3D" id="2.130.10.10">
    <property type="entry name" value="YVTN repeat-like/Quinoprotein amine dehydrogenase"/>
    <property type="match status" value="3"/>
</dbReference>
<dbReference type="Gene3D" id="3.60.40.10">
    <property type="entry name" value="PPM-type phosphatase domain"/>
    <property type="match status" value="1"/>
</dbReference>
<evidence type="ECO:0000256" key="1">
    <source>
        <dbReference type="ARBA" id="ARBA00022801"/>
    </source>
</evidence>
<dbReference type="InterPro" id="IPR011123">
    <property type="entry name" value="Y_Y_Y"/>
</dbReference>
<evidence type="ECO:0000313" key="6">
    <source>
        <dbReference type="EMBL" id="EAY26123.1"/>
    </source>
</evidence>
<keyword evidence="6" id="KW-0418">Kinase</keyword>
<dbReference type="PANTHER" id="PTHR43156:SF9">
    <property type="entry name" value="HAMP DOMAIN-CONTAINING PROTEIN"/>
    <property type="match status" value="1"/>
</dbReference>
<evidence type="ECO:0000313" key="7">
    <source>
        <dbReference type="Proteomes" id="UP000004095"/>
    </source>
</evidence>
<keyword evidence="6" id="KW-0808">Transferase</keyword>
<proteinExistence type="predicted"/>
<dbReference type="InterPro" id="IPR036457">
    <property type="entry name" value="PPM-type-like_dom_sf"/>
</dbReference>
<dbReference type="eggNOG" id="COG3292">
    <property type="taxonomic scope" value="Bacteria"/>
</dbReference>
<dbReference type="Gene3D" id="2.60.40.10">
    <property type="entry name" value="Immunoglobulins"/>
    <property type="match status" value="1"/>
</dbReference>
<reference evidence="6 7" key="1">
    <citation type="submission" date="2007-01" db="EMBL/GenBank/DDBJ databases">
        <authorList>
            <person name="Haygood M."/>
            <person name="Podell S."/>
            <person name="Anderson C."/>
            <person name="Hopkinson B."/>
            <person name="Roe K."/>
            <person name="Barbeau K."/>
            <person name="Gaasterland T."/>
            <person name="Ferriera S."/>
            <person name="Johnson J."/>
            <person name="Kravitz S."/>
            <person name="Beeson K."/>
            <person name="Sutton G."/>
            <person name="Rogers Y.-H."/>
            <person name="Friedman R."/>
            <person name="Frazier M."/>
            <person name="Venter J.C."/>
        </authorList>
    </citation>
    <scope>NUCLEOTIDE SEQUENCE [LARGE SCALE GENOMIC DNA]</scope>
    <source>
        <strain evidence="6 7">ATCC 23134</strain>
    </source>
</reference>
<dbReference type="InterPro" id="IPR001932">
    <property type="entry name" value="PPM-type_phosphatase-like_dom"/>
</dbReference>
<keyword evidence="3" id="KW-0472">Membrane</keyword>
<feature type="domain" description="PPM-type phosphatase" evidence="4">
    <location>
        <begin position="879"/>
        <end position="1077"/>
    </location>
</feature>
<evidence type="ECO:0000259" key="5">
    <source>
        <dbReference type="Pfam" id="PF07495"/>
    </source>
</evidence>
<keyword evidence="3" id="KW-0812">Transmembrane</keyword>
<dbReference type="AlphaFoldDB" id="A1ZU10"/>
<feature type="domain" description="Two component regulator three Y" evidence="5">
    <location>
        <begin position="678"/>
        <end position="736"/>
    </location>
</feature>
<dbReference type="SUPFAM" id="SSF63829">
    <property type="entry name" value="Calcium-dependent phosphotriesterase"/>
    <property type="match status" value="2"/>
</dbReference>
<keyword evidence="2" id="KW-0175">Coiled coil</keyword>
<dbReference type="InterPro" id="IPR015943">
    <property type="entry name" value="WD40/YVTN_repeat-like_dom_sf"/>
</dbReference>
<dbReference type="eggNOG" id="COG2208">
    <property type="taxonomic scope" value="Bacteria"/>
</dbReference>
<feature type="transmembrane region" description="Helical" evidence="3">
    <location>
        <begin position="743"/>
        <end position="764"/>
    </location>
</feature>
<gene>
    <name evidence="6" type="ORF">M23134_05996</name>
</gene>
<dbReference type="GO" id="GO:0016791">
    <property type="term" value="F:phosphatase activity"/>
    <property type="evidence" value="ECO:0007669"/>
    <property type="project" value="TreeGrafter"/>
</dbReference>
<dbReference type="Proteomes" id="UP000004095">
    <property type="component" value="Unassembled WGS sequence"/>
</dbReference>
<protein>
    <submittedName>
        <fullName evidence="6">Serine/threonine protein kinases</fullName>
    </submittedName>
</protein>
<dbReference type="RefSeq" id="WP_002701528.1">
    <property type="nucleotide sequence ID" value="NZ_AAWS01000038.1"/>
</dbReference>
<evidence type="ECO:0000259" key="4">
    <source>
        <dbReference type="Pfam" id="PF07228"/>
    </source>
</evidence>
<dbReference type="GO" id="GO:0004674">
    <property type="term" value="F:protein serine/threonine kinase activity"/>
    <property type="evidence" value="ECO:0007669"/>
    <property type="project" value="UniProtKB-KW"/>
</dbReference>
<keyword evidence="7" id="KW-1185">Reference proteome</keyword>
<dbReference type="PANTHER" id="PTHR43156">
    <property type="entry name" value="STAGE II SPORULATION PROTEIN E-RELATED"/>
    <property type="match status" value="1"/>
</dbReference>
<organism evidence="6 7">
    <name type="scientific">Microscilla marina ATCC 23134</name>
    <dbReference type="NCBI Taxonomy" id="313606"/>
    <lineage>
        <taxon>Bacteria</taxon>
        <taxon>Pseudomonadati</taxon>
        <taxon>Bacteroidota</taxon>
        <taxon>Cytophagia</taxon>
        <taxon>Cytophagales</taxon>
        <taxon>Microscillaceae</taxon>
        <taxon>Microscilla</taxon>
    </lineage>
</organism>
<dbReference type="InterPro" id="IPR013783">
    <property type="entry name" value="Ig-like_fold"/>
</dbReference>
<dbReference type="Pfam" id="PF07228">
    <property type="entry name" value="SpoIIE"/>
    <property type="match status" value="1"/>
</dbReference>
<accession>A1ZU10</accession>
<dbReference type="EMBL" id="AAWS01000038">
    <property type="protein sequence ID" value="EAY26123.1"/>
    <property type="molecule type" value="Genomic_DNA"/>
</dbReference>
<evidence type="ECO:0000256" key="2">
    <source>
        <dbReference type="SAM" id="Coils"/>
    </source>
</evidence>
<dbReference type="Pfam" id="PF07495">
    <property type="entry name" value="Y_Y_Y"/>
    <property type="match status" value="1"/>
</dbReference>
<dbReference type="Pfam" id="PF07494">
    <property type="entry name" value="Reg_prop"/>
    <property type="match status" value="1"/>
</dbReference>
<keyword evidence="3" id="KW-1133">Transmembrane helix</keyword>
<sequence>MNKALHCVLLVLLIIDTVQGQTTRTKAGKPLIEVYNTKTYGGDRQVWAIAQDKRGVMYFGHNKGLIEYDGVSWRKIATPHNKRVRSLAVDKQGTVYVASVGDFGYLKPDSRGFLQYQSLLPELPKNSRDFGDVWRVSIVKNKVNFITFPHLYCFQNKKLLRIYHSPKPYRFHYSFNIAGMLYQPRQANGITTYDADSLKTIAGAANIGESRVFAMLPYPGQKILLCEATTKFWLYDTNTQQAKRFRSDLDNTWEKQAIYCGVNLPNGLFAFGSRLRGVIIMNRQGKVIDLIDKTKGLPDNTVWSLYYEPNTQNLWVGTDQGIARIDVSSPLEQFDDIHGLEGSIDDILRFKNTLYVSSGVGVFRLKNNRFQRIKGIKRQTWGLWSYQAPNVKEEHLMISNNLGIYTLKDTIAQLILPEKSVFRTHTDHTNPRRMYIGFIDGLGSVVYKNRQWQIEVERYEGLTEPVRQVLQDKQNRVWVSTRYKGVGLLEGKKITMFDSTAGLPPGRVNIVFQGGQLYHLTQKGEYVFDEAKRRFHKSHVLSKPLGDTPLSFLSFDSTQAYCIAKQLPKKQYVPYVKRGQHYRADTSVFKPIYDKMLDRVEVETNGIFWLSSDEGFFRYDAKAPFLLQKKFTTLIRRVQAHPDSLLYAGYQPPPSPTLSYSHNSLTFAYAALYFGFAHKNQYSYQLVGYDKEWSEWSSDNKKGYTNLNEGKYTFRVKSRNLYGIESNIATYSFIILPPWYRTWWAFVVYVLLLLVIIAGSIRWYTARLQRQKVMLEKKVQRRTREILKQKEEIQAQNEELWQQSEEIASQRDAIEEARDALNLKNLHMKQSIKSAETIQSAILPLIEDLQQALHEHFVIFMPRDIVSGDFYYLETVGNKTIVAAIDCTGHGVPGAFMSLIGYTLLNDIVNVQQKTNPGNILETLRVELKVALKQEKTGRHNGMDVAMVTLEHLPEAQVKVLFAGARRPLWYIEPNHPEVQQISGSKISVGFNYEHKRTIATHELLLATGTKLYLGSDGFADQNNDCRQKFGSVQLIKLLASTSHLPLTKQRHCLEKVLKEFMAGTEQRDDILLMGIKL</sequence>
<keyword evidence="6" id="KW-0723">Serine/threonine-protein kinase</keyword>
<dbReference type="InterPro" id="IPR052016">
    <property type="entry name" value="Bact_Sigma-Reg"/>
</dbReference>
<keyword evidence="1" id="KW-0378">Hydrolase</keyword>
<feature type="coiled-coil region" evidence="2">
    <location>
        <begin position="779"/>
        <end position="806"/>
    </location>
</feature>